<keyword evidence="5" id="KW-0010">Activator</keyword>
<dbReference type="InterPro" id="IPR019194">
    <property type="entry name" value="Tscrpt_elong_fac_Eaf_N"/>
</dbReference>
<feature type="compositionally biased region" description="Acidic residues" evidence="8">
    <location>
        <begin position="210"/>
        <end position="225"/>
    </location>
</feature>
<comment type="similarity">
    <text evidence="2">Belongs to the EAF family.</text>
</comment>
<evidence type="ECO:0000313" key="10">
    <source>
        <dbReference type="EMBL" id="GMH20645.1"/>
    </source>
</evidence>
<accession>A0AAD3SZM7</accession>
<dbReference type="PANTHER" id="PTHR15970:SF2">
    <property type="entry name" value="ELL-ASSOCIATED FACTOR EAF"/>
    <property type="match status" value="1"/>
</dbReference>
<evidence type="ECO:0000313" key="11">
    <source>
        <dbReference type="Proteomes" id="UP001279734"/>
    </source>
</evidence>
<feature type="compositionally biased region" description="Acidic residues" evidence="8">
    <location>
        <begin position="252"/>
        <end position="268"/>
    </location>
</feature>
<dbReference type="Pfam" id="PF09816">
    <property type="entry name" value="EAF"/>
    <property type="match status" value="1"/>
</dbReference>
<feature type="compositionally biased region" description="Low complexity" evidence="8">
    <location>
        <begin position="294"/>
        <end position="324"/>
    </location>
</feature>
<comment type="caution">
    <text evidence="10">The sequence shown here is derived from an EMBL/GenBank/DDBJ whole genome shotgun (WGS) entry which is preliminary data.</text>
</comment>
<evidence type="ECO:0000256" key="1">
    <source>
        <dbReference type="ARBA" id="ARBA00004123"/>
    </source>
</evidence>
<feature type="region of interest" description="Disordered" evidence="8">
    <location>
        <begin position="173"/>
        <end position="332"/>
    </location>
</feature>
<evidence type="ECO:0000256" key="7">
    <source>
        <dbReference type="ARBA" id="ARBA00023242"/>
    </source>
</evidence>
<evidence type="ECO:0000256" key="3">
    <source>
        <dbReference type="ARBA" id="ARBA00022553"/>
    </source>
</evidence>
<keyword evidence="3" id="KW-0597">Phosphoprotein</keyword>
<protein>
    <recommendedName>
        <fullName evidence="9">Transcription elongation factor Eaf N-terminal domain-containing protein</fullName>
    </recommendedName>
</protein>
<evidence type="ECO:0000256" key="4">
    <source>
        <dbReference type="ARBA" id="ARBA00023015"/>
    </source>
</evidence>
<name>A0AAD3SZM7_NEPGR</name>
<evidence type="ECO:0000256" key="8">
    <source>
        <dbReference type="SAM" id="MobiDB-lite"/>
    </source>
</evidence>
<gene>
    <name evidence="10" type="ORF">Nepgr_022486</name>
</gene>
<evidence type="ECO:0000256" key="5">
    <source>
        <dbReference type="ARBA" id="ARBA00023159"/>
    </source>
</evidence>
<proteinExistence type="inferred from homology"/>
<dbReference type="EMBL" id="BSYO01000022">
    <property type="protein sequence ID" value="GMH20645.1"/>
    <property type="molecule type" value="Genomic_DNA"/>
</dbReference>
<dbReference type="GO" id="GO:0032783">
    <property type="term" value="C:super elongation complex"/>
    <property type="evidence" value="ECO:0007669"/>
    <property type="project" value="InterPro"/>
</dbReference>
<keyword evidence="6" id="KW-0804">Transcription</keyword>
<dbReference type="InterPro" id="IPR027093">
    <property type="entry name" value="EAF_fam"/>
</dbReference>
<dbReference type="AlphaFoldDB" id="A0AAD3SZM7"/>
<evidence type="ECO:0000259" key="9">
    <source>
        <dbReference type="Pfam" id="PF09816"/>
    </source>
</evidence>
<feature type="compositionally biased region" description="Basic and acidic residues" evidence="8">
    <location>
        <begin position="281"/>
        <end position="292"/>
    </location>
</feature>
<feature type="region of interest" description="Disordered" evidence="8">
    <location>
        <begin position="1"/>
        <end position="23"/>
    </location>
</feature>
<sequence>MSVKSSSNGENKDEPSTAPQSDRWYTLTLGSSFKDPQPSSKFCTLRYEFKPASIDKSQTGLLHKNKENRVTVEFQNNQPGKPKVTFEGSSEDYKENDAVLFFDGDTFRLERLHRAVKRLRHLRQPGESATAALTASVGVAADASSPPAGKAVKGLNLNRSVFNPSMVEVERIDIGDFGNSGTKPTTERPDEVPPAQPNHPTGSPNSKNDDLDEQLDIVNDDDEECGTASKDNAPKKASHTSIDINLPHQMDTDEIDVDVDINDDDDDAFAYAGFNSTEAPGPREDAERREEQTSCSSGSSGSESSGTSSRTGSGSSSSDSESSGNADSVNSI</sequence>
<keyword evidence="7" id="KW-0539">Nucleus</keyword>
<dbReference type="GO" id="GO:0006368">
    <property type="term" value="P:transcription elongation by RNA polymerase II"/>
    <property type="evidence" value="ECO:0007669"/>
    <property type="project" value="InterPro"/>
</dbReference>
<dbReference type="Proteomes" id="UP001279734">
    <property type="component" value="Unassembled WGS sequence"/>
</dbReference>
<keyword evidence="4" id="KW-0805">Transcription regulation</keyword>
<comment type="subcellular location">
    <subcellularLocation>
        <location evidence="1">Nucleus</location>
    </subcellularLocation>
</comment>
<dbReference type="PANTHER" id="PTHR15970">
    <property type="entry name" value="ELL-ASSOCIATED FACTOR EAF"/>
    <property type="match status" value="1"/>
</dbReference>
<feature type="domain" description="Transcription elongation factor Eaf N-terminal" evidence="9">
    <location>
        <begin position="25"/>
        <end position="125"/>
    </location>
</feature>
<evidence type="ECO:0000256" key="2">
    <source>
        <dbReference type="ARBA" id="ARBA00007798"/>
    </source>
</evidence>
<evidence type="ECO:0000256" key="6">
    <source>
        <dbReference type="ARBA" id="ARBA00023163"/>
    </source>
</evidence>
<reference evidence="10" key="1">
    <citation type="submission" date="2023-05" db="EMBL/GenBank/DDBJ databases">
        <title>Nepenthes gracilis genome sequencing.</title>
        <authorList>
            <person name="Fukushima K."/>
        </authorList>
    </citation>
    <scope>NUCLEOTIDE SEQUENCE</scope>
    <source>
        <strain evidence="10">SING2019-196</strain>
    </source>
</reference>
<organism evidence="10 11">
    <name type="scientific">Nepenthes gracilis</name>
    <name type="common">Slender pitcher plant</name>
    <dbReference type="NCBI Taxonomy" id="150966"/>
    <lineage>
        <taxon>Eukaryota</taxon>
        <taxon>Viridiplantae</taxon>
        <taxon>Streptophyta</taxon>
        <taxon>Embryophyta</taxon>
        <taxon>Tracheophyta</taxon>
        <taxon>Spermatophyta</taxon>
        <taxon>Magnoliopsida</taxon>
        <taxon>eudicotyledons</taxon>
        <taxon>Gunneridae</taxon>
        <taxon>Pentapetalae</taxon>
        <taxon>Caryophyllales</taxon>
        <taxon>Nepenthaceae</taxon>
        <taxon>Nepenthes</taxon>
    </lineage>
</organism>
<keyword evidence="11" id="KW-1185">Reference proteome</keyword>
<dbReference type="GO" id="GO:0003711">
    <property type="term" value="F:transcription elongation factor activity"/>
    <property type="evidence" value="ECO:0007669"/>
    <property type="project" value="TreeGrafter"/>
</dbReference>